<feature type="transmembrane region" description="Helical" evidence="5">
    <location>
        <begin position="202"/>
        <end position="223"/>
    </location>
</feature>
<evidence type="ECO:0000313" key="6">
    <source>
        <dbReference type="EMBL" id="VAX36243.1"/>
    </source>
</evidence>
<dbReference type="Pfam" id="PF01988">
    <property type="entry name" value="VIT1"/>
    <property type="match status" value="1"/>
</dbReference>
<dbReference type="InterPro" id="IPR039376">
    <property type="entry name" value="Ferritin_CCC1_N"/>
</dbReference>
<protein>
    <submittedName>
        <fullName evidence="6">Nodulin 21-related protein</fullName>
    </submittedName>
</protein>
<dbReference type="InterPro" id="IPR009078">
    <property type="entry name" value="Ferritin-like_SF"/>
</dbReference>
<feature type="transmembrane region" description="Helical" evidence="5">
    <location>
        <begin position="229"/>
        <end position="251"/>
    </location>
</feature>
<dbReference type="GO" id="GO:0005384">
    <property type="term" value="F:manganese ion transmembrane transporter activity"/>
    <property type="evidence" value="ECO:0007669"/>
    <property type="project" value="InterPro"/>
</dbReference>
<keyword evidence="4 5" id="KW-0472">Membrane</keyword>
<name>A0A3B1DHI7_9ZZZZ</name>
<dbReference type="CDD" id="cd02431">
    <property type="entry name" value="Ferritin_CCC1_C"/>
    <property type="match status" value="1"/>
</dbReference>
<evidence type="ECO:0000256" key="5">
    <source>
        <dbReference type="SAM" id="Phobius"/>
    </source>
</evidence>
<accession>A0A3B1DHI7</accession>
<evidence type="ECO:0000256" key="4">
    <source>
        <dbReference type="ARBA" id="ARBA00023136"/>
    </source>
</evidence>
<dbReference type="GO" id="GO:0030026">
    <property type="term" value="P:intracellular manganese ion homeostasis"/>
    <property type="evidence" value="ECO:0007669"/>
    <property type="project" value="InterPro"/>
</dbReference>
<keyword evidence="3 5" id="KW-1133">Transmembrane helix</keyword>
<keyword evidence="2 5" id="KW-0812">Transmembrane</keyword>
<organism evidence="6">
    <name type="scientific">hydrothermal vent metagenome</name>
    <dbReference type="NCBI Taxonomy" id="652676"/>
    <lineage>
        <taxon>unclassified sequences</taxon>
        <taxon>metagenomes</taxon>
        <taxon>ecological metagenomes</taxon>
    </lineage>
</organism>
<dbReference type="InterPro" id="IPR012347">
    <property type="entry name" value="Ferritin-like"/>
</dbReference>
<dbReference type="CDD" id="cd01044">
    <property type="entry name" value="Ferritin_CCC1_N"/>
    <property type="match status" value="1"/>
</dbReference>
<proteinExistence type="predicted"/>
<gene>
    <name evidence="6" type="ORF">MNBD_UNCLBAC01-1426</name>
</gene>
<dbReference type="InterPro" id="IPR008217">
    <property type="entry name" value="Ccc1_fam"/>
</dbReference>
<feature type="transmembrane region" description="Helical" evidence="5">
    <location>
        <begin position="263"/>
        <end position="288"/>
    </location>
</feature>
<evidence type="ECO:0000256" key="2">
    <source>
        <dbReference type="ARBA" id="ARBA00022692"/>
    </source>
</evidence>
<dbReference type="Gene3D" id="1.20.1260.10">
    <property type="match status" value="1"/>
</dbReference>
<feature type="transmembrane region" description="Helical" evidence="5">
    <location>
        <begin position="168"/>
        <end position="190"/>
    </location>
</feature>
<dbReference type="EMBL" id="UOGJ01000089">
    <property type="protein sequence ID" value="VAX36243.1"/>
    <property type="molecule type" value="Genomic_DNA"/>
</dbReference>
<comment type="subcellular location">
    <subcellularLocation>
        <location evidence="1">Endomembrane system</location>
        <topology evidence="1">Multi-pass membrane protein</topology>
    </subcellularLocation>
</comment>
<dbReference type="AlphaFoldDB" id="A0A3B1DHI7"/>
<evidence type="ECO:0000256" key="1">
    <source>
        <dbReference type="ARBA" id="ARBA00004127"/>
    </source>
</evidence>
<reference evidence="6" key="1">
    <citation type="submission" date="2018-06" db="EMBL/GenBank/DDBJ databases">
        <authorList>
            <person name="Zhirakovskaya E."/>
        </authorList>
    </citation>
    <scope>NUCLEOTIDE SEQUENCE</scope>
</reference>
<evidence type="ECO:0000256" key="3">
    <source>
        <dbReference type="ARBA" id="ARBA00022989"/>
    </source>
</evidence>
<dbReference type="SUPFAM" id="SSF47240">
    <property type="entry name" value="Ferritin-like"/>
    <property type="match status" value="1"/>
</dbReference>
<sequence>MAILTDKKLLHNVLQAQRNELTEHLIYKKLAGSVTNTNNKKILIKLSNDELGHYNTFKRFTGQDIGANKIKVFFYASLARLFGLTFGIKLMEREEGLAQESYDKLKIVDPKIQSIIEDEENHEQQLIGLIDEDLLMYISSMVLGLNDALVELTGALVGLTLALQNTRLVAIVGLITGIAASMSMAASEYLSTKQEDTKKSYFKASVYTGISYIATVALLILPYLICQNIFLALTLMLSTALLIIYAFTFYISVAKDLSFKDRFIEMAGISLGIAAINFCIGLAIRHFFSIDI</sequence>
<dbReference type="GO" id="GO:0012505">
    <property type="term" value="C:endomembrane system"/>
    <property type="evidence" value="ECO:0007669"/>
    <property type="project" value="UniProtKB-SubCell"/>
</dbReference>